<accession>A0AC59EY36</accession>
<evidence type="ECO:0000313" key="1">
    <source>
        <dbReference type="EMBL" id="AGM15744.1"/>
    </source>
</evidence>
<protein>
    <submittedName>
        <fullName evidence="1">Uncharacterized protein</fullName>
    </submittedName>
</protein>
<dbReference type="Proteomes" id="UP000204225">
    <property type="component" value="Segment"/>
</dbReference>
<gene>
    <name evidence="1" type="ORF">PGCG_00440</name>
</gene>
<organism evidence="1 2">
    <name type="scientific">Phaeocystis globosa virus PgV-16T</name>
    <dbReference type="NCBI Taxonomy" id="3071227"/>
    <lineage>
        <taxon>Viruses</taxon>
        <taxon>Varidnaviria</taxon>
        <taxon>Bamfordvirae</taxon>
        <taxon>Nucleocytoviricota</taxon>
        <taxon>Megaviricetes</taxon>
        <taxon>Imitervirales</taxon>
        <taxon>Mesomimiviridae</taxon>
        <taxon>Tethysvirus</taxon>
        <taxon>Tethysvirus hollandense</taxon>
    </lineage>
</organism>
<reference evidence="1 2" key="1">
    <citation type="journal article" date="2013" name="Proc. Natl. Acad. Sci. U.S.A.">
        <title>Genome of Phaeocystis globosa virus PgV-16T highlights the common ancestry of the largest known DNA viruses infecting eukaryotes.</title>
        <authorList>
            <person name="Santini S."/>
            <person name="Jeudy S."/>
            <person name="Bartoli J."/>
            <person name="Poirot O."/>
            <person name="Lescot M."/>
            <person name="Abergel C."/>
            <person name="Barbe V."/>
            <person name="Wommack K.E."/>
            <person name="Noordeloos A.A."/>
            <person name="Brussaard C.P."/>
            <person name="Claverie J.M."/>
        </authorList>
    </citation>
    <scope>NUCLEOTIDE SEQUENCE [LARGE SCALE GENOMIC DNA]</scope>
    <source>
        <strain evidence="1 2">16T</strain>
    </source>
</reference>
<evidence type="ECO:0000313" key="2">
    <source>
        <dbReference type="Proteomes" id="UP000204225"/>
    </source>
</evidence>
<keyword evidence="2" id="KW-1185">Reference proteome</keyword>
<dbReference type="EMBL" id="KC662249">
    <property type="protein sequence ID" value="AGM15744.1"/>
    <property type="molecule type" value="Genomic_DNA"/>
</dbReference>
<name>A0AC59EY36_9VIRU</name>
<sequence length="154" mass="17617">MNADALNHAVEQMKFTEQQAREAIKAAGRATDITSLAADEARRVRGTSAMVEPHRVEEVIEARRQYLVARDTSIELEALAMRAKKEMDLCMQVVQKAAKEEMLNATVRTAAATAWAETWETRVHAEVSEREKRADARKERRERRALRRTREVLD</sequence>
<proteinExistence type="predicted"/>